<keyword evidence="5" id="KW-0812">Transmembrane</keyword>
<dbReference type="InterPro" id="IPR036365">
    <property type="entry name" value="PGBD-like_sf"/>
</dbReference>
<dbReference type="GO" id="GO:0016998">
    <property type="term" value="P:cell wall macromolecule catabolic process"/>
    <property type="evidence" value="ECO:0007669"/>
    <property type="project" value="InterPro"/>
</dbReference>
<keyword evidence="5" id="KW-1133">Transmembrane helix</keyword>
<protein>
    <recommendedName>
        <fullName evidence="4">Lysozyme</fullName>
        <ecNumber evidence="4">3.2.1.17</ecNumber>
    </recommendedName>
</protein>
<dbReference type="InterPro" id="IPR033907">
    <property type="entry name" value="Endolysin_autolysin"/>
</dbReference>
<evidence type="ECO:0000256" key="3">
    <source>
        <dbReference type="ARBA" id="ARBA00023200"/>
    </source>
</evidence>
<evidence type="ECO:0000256" key="1">
    <source>
        <dbReference type="ARBA" id="ARBA00022529"/>
    </source>
</evidence>
<evidence type="ECO:0000256" key="4">
    <source>
        <dbReference type="RuleBase" id="RU003788"/>
    </source>
</evidence>
<dbReference type="RefSeq" id="WP_141151227.1">
    <property type="nucleotide sequence ID" value="NZ_VHLG01000029.1"/>
</dbReference>
<dbReference type="InterPro" id="IPR036366">
    <property type="entry name" value="PGBDSf"/>
</dbReference>
<dbReference type="AlphaFoldDB" id="A0A506TWN5"/>
<gene>
    <name evidence="7" type="ORF">FJU08_22225</name>
</gene>
<dbReference type="InterPro" id="IPR023346">
    <property type="entry name" value="Lysozyme-like_dom_sf"/>
</dbReference>
<organism evidence="7 8">
    <name type="scientific">Martelella alba</name>
    <dbReference type="NCBI Taxonomy" id="2590451"/>
    <lineage>
        <taxon>Bacteria</taxon>
        <taxon>Pseudomonadati</taxon>
        <taxon>Pseudomonadota</taxon>
        <taxon>Alphaproteobacteria</taxon>
        <taxon>Hyphomicrobiales</taxon>
        <taxon>Aurantimonadaceae</taxon>
        <taxon>Martelella</taxon>
    </lineage>
</organism>
<dbReference type="OrthoDB" id="5327667at2"/>
<keyword evidence="3" id="KW-1035">Host cytoplasm</keyword>
<evidence type="ECO:0000313" key="7">
    <source>
        <dbReference type="EMBL" id="TPW26493.1"/>
    </source>
</evidence>
<keyword evidence="4" id="KW-0378">Hydrolase</keyword>
<dbReference type="Pfam" id="PF00959">
    <property type="entry name" value="Phage_lysozyme"/>
    <property type="match status" value="1"/>
</dbReference>
<feature type="domain" description="Peptidoglycan binding-like" evidence="6">
    <location>
        <begin position="192"/>
        <end position="247"/>
    </location>
</feature>
<reference evidence="7 8" key="1">
    <citation type="submission" date="2019-06" db="EMBL/GenBank/DDBJ databases">
        <authorList>
            <person name="Li M."/>
        </authorList>
    </citation>
    <scope>NUCLEOTIDE SEQUENCE [LARGE SCALE GENOMIC DNA]</scope>
    <source>
        <strain evidence="7 8">BGMRC2036</strain>
    </source>
</reference>
<evidence type="ECO:0000313" key="8">
    <source>
        <dbReference type="Proteomes" id="UP000318801"/>
    </source>
</evidence>
<comment type="caution">
    <text evidence="7">The sequence shown here is derived from an EMBL/GenBank/DDBJ whole genome shotgun (WGS) entry which is preliminary data.</text>
</comment>
<dbReference type="SUPFAM" id="SSF53955">
    <property type="entry name" value="Lysozyme-like"/>
    <property type="match status" value="1"/>
</dbReference>
<dbReference type="GO" id="GO:0009253">
    <property type="term" value="P:peptidoglycan catabolic process"/>
    <property type="evidence" value="ECO:0007669"/>
    <property type="project" value="InterPro"/>
</dbReference>
<dbReference type="EMBL" id="VHLG01000029">
    <property type="protein sequence ID" value="TPW26493.1"/>
    <property type="molecule type" value="Genomic_DNA"/>
</dbReference>
<sequence length="316" mass="33402">MTVTTVSSRGAAFVRLHEGCPTTAYLDPVGVPTIGPGFTMASPYCKAELEKIGITRLVPGKTKIATEDGDRILQVVLNNGYGREVVANSPDSRTQAQMDAATSAAYNLGGRVVSKWQFGKLWRAGKLKEAADYLGSHYNTAGGRKLPGLVRRRKEEALLFEKGIYTGVDTVAPAPEGVPRQATAKPAVTGDPVVKEAQELLTARGFDPGAIDGWFGQKTKAAVLAYQMAHPHLVNDGIIGPATLAQLRRDAKALKDAAAKSGASAAAASAAAWTAGLPWGWIAAGVAAAAILWFAWKYRDILARRINTVTGHEVAI</sequence>
<dbReference type="GO" id="GO:0042742">
    <property type="term" value="P:defense response to bacterium"/>
    <property type="evidence" value="ECO:0007669"/>
    <property type="project" value="UniProtKB-KW"/>
</dbReference>
<dbReference type="CDD" id="cd00737">
    <property type="entry name" value="lyz_endolysin_autolysin"/>
    <property type="match status" value="1"/>
</dbReference>
<dbReference type="PANTHER" id="PTHR38107">
    <property type="match status" value="1"/>
</dbReference>
<dbReference type="InterPro" id="IPR023347">
    <property type="entry name" value="Lysozyme_dom_sf"/>
</dbReference>
<name>A0A506TWN5_9HYPH</name>
<dbReference type="Gene3D" id="1.10.530.40">
    <property type="match status" value="1"/>
</dbReference>
<dbReference type="PANTHER" id="PTHR38107:SF3">
    <property type="entry name" value="LYSOZYME RRRD-RELATED"/>
    <property type="match status" value="1"/>
</dbReference>
<comment type="similarity">
    <text evidence="4">Belongs to the glycosyl hydrolase 24 family.</text>
</comment>
<dbReference type="Pfam" id="PF01471">
    <property type="entry name" value="PG_binding_1"/>
    <property type="match status" value="1"/>
</dbReference>
<dbReference type="GO" id="GO:0031640">
    <property type="term" value="P:killing of cells of another organism"/>
    <property type="evidence" value="ECO:0007669"/>
    <property type="project" value="UniProtKB-KW"/>
</dbReference>
<keyword evidence="5" id="KW-0472">Membrane</keyword>
<dbReference type="InterPro" id="IPR051018">
    <property type="entry name" value="Bacteriophage_GH24"/>
</dbReference>
<dbReference type="Gene3D" id="1.10.101.10">
    <property type="entry name" value="PGBD-like superfamily/PGBD"/>
    <property type="match status" value="1"/>
</dbReference>
<dbReference type="EC" id="3.2.1.17" evidence="4"/>
<dbReference type="InterPro" id="IPR002477">
    <property type="entry name" value="Peptidoglycan-bd-like"/>
</dbReference>
<dbReference type="GO" id="GO:0003796">
    <property type="term" value="F:lysozyme activity"/>
    <property type="evidence" value="ECO:0007669"/>
    <property type="project" value="UniProtKB-EC"/>
</dbReference>
<evidence type="ECO:0000256" key="5">
    <source>
        <dbReference type="SAM" id="Phobius"/>
    </source>
</evidence>
<comment type="catalytic activity">
    <reaction evidence="4">
        <text>Hydrolysis of (1-&gt;4)-beta-linkages between N-acetylmuramic acid and N-acetyl-D-glucosamine residues in a peptidoglycan and between N-acetyl-D-glucosamine residues in chitodextrins.</text>
        <dbReference type="EC" id="3.2.1.17"/>
    </reaction>
</comment>
<dbReference type="InterPro" id="IPR002196">
    <property type="entry name" value="Glyco_hydro_24"/>
</dbReference>
<keyword evidence="1 4" id="KW-0929">Antimicrobial</keyword>
<keyword evidence="2 4" id="KW-0081">Bacteriolytic enzyme</keyword>
<dbReference type="Proteomes" id="UP000318801">
    <property type="component" value="Unassembled WGS sequence"/>
</dbReference>
<keyword evidence="8" id="KW-1185">Reference proteome</keyword>
<evidence type="ECO:0000259" key="6">
    <source>
        <dbReference type="Pfam" id="PF01471"/>
    </source>
</evidence>
<keyword evidence="4" id="KW-0326">Glycosidase</keyword>
<proteinExistence type="inferred from homology"/>
<dbReference type="SUPFAM" id="SSF47090">
    <property type="entry name" value="PGBD-like"/>
    <property type="match status" value="1"/>
</dbReference>
<feature type="transmembrane region" description="Helical" evidence="5">
    <location>
        <begin position="279"/>
        <end position="296"/>
    </location>
</feature>
<accession>A0A506TWN5</accession>
<evidence type="ECO:0000256" key="2">
    <source>
        <dbReference type="ARBA" id="ARBA00022638"/>
    </source>
</evidence>